<dbReference type="InterPro" id="IPR002168">
    <property type="entry name" value="Lipase_GDXG_HIS_AS"/>
</dbReference>
<dbReference type="PROSITE" id="PS01174">
    <property type="entry name" value="LIPASE_GDXG_SER"/>
    <property type="match status" value="1"/>
</dbReference>
<gene>
    <name evidence="5" type="ORF">Plec18167_009093</name>
</gene>
<keyword evidence="2" id="KW-0378">Hydrolase</keyword>
<comment type="similarity">
    <text evidence="1">Belongs to the 'GDXG' lipolytic enzyme family.</text>
</comment>
<feature type="active site" evidence="3">
    <location>
        <position position="147"/>
    </location>
</feature>
<dbReference type="PROSITE" id="PS01173">
    <property type="entry name" value="LIPASE_GDXG_HIS"/>
    <property type="match status" value="1"/>
</dbReference>
<evidence type="ECO:0000256" key="2">
    <source>
        <dbReference type="ARBA" id="ARBA00022801"/>
    </source>
</evidence>
<dbReference type="Proteomes" id="UP001583193">
    <property type="component" value="Unassembled WGS sequence"/>
</dbReference>
<comment type="caution">
    <text evidence="5">The sequence shown here is derived from an EMBL/GenBank/DDBJ whole genome shotgun (WGS) entry which is preliminary data.</text>
</comment>
<dbReference type="InterPro" id="IPR050300">
    <property type="entry name" value="GDXG_lipolytic_enzyme"/>
</dbReference>
<feature type="domain" description="Alpha/beta hydrolase fold-3" evidence="4">
    <location>
        <begin position="73"/>
        <end position="279"/>
    </location>
</feature>
<dbReference type="InterPro" id="IPR033140">
    <property type="entry name" value="Lipase_GDXG_put_SER_AS"/>
</dbReference>
<proteinExistence type="inferred from homology"/>
<dbReference type="InterPro" id="IPR013094">
    <property type="entry name" value="AB_hydrolase_3"/>
</dbReference>
<organism evidence="5 6">
    <name type="scientific">Paecilomyces lecythidis</name>
    <dbReference type="NCBI Taxonomy" id="3004212"/>
    <lineage>
        <taxon>Eukaryota</taxon>
        <taxon>Fungi</taxon>
        <taxon>Dikarya</taxon>
        <taxon>Ascomycota</taxon>
        <taxon>Pezizomycotina</taxon>
        <taxon>Eurotiomycetes</taxon>
        <taxon>Eurotiomycetidae</taxon>
        <taxon>Eurotiales</taxon>
        <taxon>Thermoascaceae</taxon>
        <taxon>Paecilomyces</taxon>
    </lineage>
</organism>
<dbReference type="Gene3D" id="3.40.50.1820">
    <property type="entry name" value="alpha/beta hydrolase"/>
    <property type="match status" value="1"/>
</dbReference>
<protein>
    <recommendedName>
        <fullName evidence="4">Alpha/beta hydrolase fold-3 domain-containing protein</fullName>
    </recommendedName>
</protein>
<reference evidence="5 6" key="1">
    <citation type="journal article" date="2024" name="IMA Fungus">
        <title>IMA Genome - F19 : A genome assembly and annotation guide to empower mycologists, including annotated draft genome sequences of Ceratocystis pirilliformis, Diaporthe australafricana, Fusarium ophioides, Paecilomyces lecythidis, and Sporothrix stenoceras.</title>
        <authorList>
            <person name="Aylward J."/>
            <person name="Wilson A.M."/>
            <person name="Visagie C.M."/>
            <person name="Spraker J."/>
            <person name="Barnes I."/>
            <person name="Buitendag C."/>
            <person name="Ceriani C."/>
            <person name="Del Mar Angel L."/>
            <person name="du Plessis D."/>
            <person name="Fuchs T."/>
            <person name="Gasser K."/>
            <person name="Kramer D."/>
            <person name="Li W."/>
            <person name="Munsamy K."/>
            <person name="Piso A."/>
            <person name="Price J.L."/>
            <person name="Sonnekus B."/>
            <person name="Thomas C."/>
            <person name="van der Nest A."/>
            <person name="van Dijk A."/>
            <person name="van Heerden A."/>
            <person name="van Vuuren N."/>
            <person name="Yilmaz N."/>
            <person name="Duong T.A."/>
            <person name="van der Merwe N.A."/>
            <person name="Wingfield M.J."/>
            <person name="Wingfield B.D."/>
        </authorList>
    </citation>
    <scope>NUCLEOTIDE SEQUENCE [LARGE SCALE GENOMIC DNA]</scope>
    <source>
        <strain evidence="5 6">CMW 18167</strain>
    </source>
</reference>
<dbReference type="EMBL" id="JAVDPF010000052">
    <property type="protein sequence ID" value="KAL1866253.1"/>
    <property type="molecule type" value="Genomic_DNA"/>
</dbReference>
<evidence type="ECO:0000313" key="5">
    <source>
        <dbReference type="EMBL" id="KAL1866253.1"/>
    </source>
</evidence>
<dbReference type="PANTHER" id="PTHR48081">
    <property type="entry name" value="AB HYDROLASE SUPERFAMILY PROTEIN C4A8.06C"/>
    <property type="match status" value="1"/>
</dbReference>
<dbReference type="InterPro" id="IPR029058">
    <property type="entry name" value="AB_hydrolase_fold"/>
</dbReference>
<name>A0ABR3WRF6_9EURO</name>
<dbReference type="Pfam" id="PF07859">
    <property type="entry name" value="Abhydrolase_3"/>
    <property type="match status" value="1"/>
</dbReference>
<dbReference type="PANTHER" id="PTHR48081:SF8">
    <property type="entry name" value="ALPHA_BETA HYDROLASE FOLD-3 DOMAIN-CONTAINING PROTEIN-RELATED"/>
    <property type="match status" value="1"/>
</dbReference>
<evidence type="ECO:0000256" key="3">
    <source>
        <dbReference type="PROSITE-ProRule" id="PRU10038"/>
    </source>
</evidence>
<dbReference type="SUPFAM" id="SSF53474">
    <property type="entry name" value="alpha/beta-Hydrolases"/>
    <property type="match status" value="1"/>
</dbReference>
<sequence>MAPSKESQAQRKLFIEFANAFTIAKNDFLRRCIYDQIYKLGAEAEGVTFEEVEIADRPAIWARPKNASARHAMLYMHGGGFNFGSPESHRKLTAHLAKACNIQALSVDYRLSPESRFPAQIEDCVAAYEFLLNSGFDPKAIVLAGDSCGGHLATSVPLMLIQRGLPMPAASVSLSPSYDLTKRDEGTMKSNQKNDALNNKDFVEQIVETWIRGTGAKEDDALVSPLFASMDDIKRLPPHWISCGGHDMLCDQGTRFAERLNDAGVEVVVEVHEDQQHVMEMMAGKAPEANHSIQKIGEWVQSKLGIQHRVLE</sequence>
<evidence type="ECO:0000256" key="1">
    <source>
        <dbReference type="ARBA" id="ARBA00010515"/>
    </source>
</evidence>
<keyword evidence="6" id="KW-1185">Reference proteome</keyword>
<evidence type="ECO:0000313" key="6">
    <source>
        <dbReference type="Proteomes" id="UP001583193"/>
    </source>
</evidence>
<evidence type="ECO:0000259" key="4">
    <source>
        <dbReference type="Pfam" id="PF07859"/>
    </source>
</evidence>
<accession>A0ABR3WRF6</accession>